<reference evidence="2 3" key="1">
    <citation type="submission" date="2016-02" db="EMBL/GenBank/DDBJ databases">
        <authorList>
            <person name="Wen L."/>
            <person name="He K."/>
            <person name="Yang H."/>
        </authorList>
    </citation>
    <scope>NUCLEOTIDE SEQUENCE [LARGE SCALE GENOMIC DNA]</scope>
    <source>
        <strain evidence="2 3">CZ1127</strain>
    </source>
</reference>
<dbReference type="Proteomes" id="UP000092967">
    <property type="component" value="Chromosome"/>
</dbReference>
<proteinExistence type="predicted"/>
<keyword evidence="1" id="KW-0732">Signal</keyword>
<dbReference type="AlphaFoldDB" id="A0A1B1Y8S9"/>
<evidence type="ECO:0000313" key="3">
    <source>
        <dbReference type="Proteomes" id="UP000092967"/>
    </source>
</evidence>
<dbReference type="EMBL" id="CP014224">
    <property type="protein sequence ID" value="ANW97154.1"/>
    <property type="molecule type" value="Genomic_DNA"/>
</dbReference>
<sequence length="454" mass="50774">MKSSFRVLLMLLFFSHVAFSQDGFESAFENENSISANLGVTSIGDQTFIGMRVQPEFSFGKFGLGLDVPLLFNASNGEMRTEEFNNGVGILRMVRYLSYGKKKQDPVYVKLGDMTGEQLGYGAMLGNYSNSVSFERRKVGISADVTFKEILGLEAIYSDLNFNGSQKLFAVRPYYRPFGKTNIPVVKTIEFGVSFASDKDDYEQNSAGGTIPSTRFTRDGNSAFGFDVGAILLKNALLQLTWDMQYTKLNENDALAKDISDNPGDYDINASYGSGSGFATGLEAHFKFVANIFHVNARIERQWYGDNYIPQFFNFAYEINKDVRLMELIGAEKSQGIYGKLGSEILSVVKIEGELLLPDNLEDSNRGAIVGINLQTKEIGKFRARGKYLKAQLNDLGDAFKLDQRSLANLLVTYRLNKFMETGVDYQWTFAEKENGSFKAIHQVRPYIGVSIKF</sequence>
<name>A0A1B1Y8S9_9FLAO</name>
<dbReference type="STRING" id="1790137.AXE80_13040"/>
<accession>A0A1B1Y8S9</accession>
<evidence type="ECO:0000256" key="1">
    <source>
        <dbReference type="SAM" id="SignalP"/>
    </source>
</evidence>
<organism evidence="2 3">
    <name type="scientific">Wenyingzhuangia fucanilytica</name>
    <dbReference type="NCBI Taxonomy" id="1790137"/>
    <lineage>
        <taxon>Bacteria</taxon>
        <taxon>Pseudomonadati</taxon>
        <taxon>Bacteroidota</taxon>
        <taxon>Flavobacteriia</taxon>
        <taxon>Flavobacteriales</taxon>
        <taxon>Flavobacteriaceae</taxon>
        <taxon>Wenyingzhuangia</taxon>
    </lineage>
</organism>
<dbReference type="OrthoDB" id="9765113at2"/>
<dbReference type="KEGG" id="wfu:AXE80_13040"/>
<evidence type="ECO:0008006" key="4">
    <source>
        <dbReference type="Google" id="ProtNLM"/>
    </source>
</evidence>
<keyword evidence="3" id="KW-1185">Reference proteome</keyword>
<protein>
    <recommendedName>
        <fullName evidence="4">DUF5723 domain-containing protein</fullName>
    </recommendedName>
</protein>
<dbReference type="RefSeq" id="WP_068828084.1">
    <property type="nucleotide sequence ID" value="NZ_CP014224.1"/>
</dbReference>
<feature type="signal peptide" evidence="1">
    <location>
        <begin position="1"/>
        <end position="20"/>
    </location>
</feature>
<gene>
    <name evidence="2" type="ORF">AXE80_13040</name>
</gene>
<evidence type="ECO:0000313" key="2">
    <source>
        <dbReference type="EMBL" id="ANW97154.1"/>
    </source>
</evidence>
<feature type="chain" id="PRO_5008532725" description="DUF5723 domain-containing protein" evidence="1">
    <location>
        <begin position="21"/>
        <end position="454"/>
    </location>
</feature>